<dbReference type="KEGG" id="spu:105440733"/>
<reference evidence="2" key="2">
    <citation type="submission" date="2021-01" db="UniProtKB">
        <authorList>
            <consortium name="EnsemblMetazoa"/>
        </authorList>
    </citation>
    <scope>IDENTIFICATION</scope>
</reference>
<feature type="region of interest" description="Disordered" evidence="1">
    <location>
        <begin position="1"/>
        <end position="60"/>
    </location>
</feature>
<dbReference type="RefSeq" id="XP_011669521.2">
    <property type="nucleotide sequence ID" value="XM_011671219.2"/>
</dbReference>
<name>A0A7M7HF23_STRPU</name>
<dbReference type="AlphaFoldDB" id="A0A7M7HF23"/>
<accession>A0A7M7HF23</accession>
<dbReference type="OrthoDB" id="10156792at2759"/>
<protein>
    <submittedName>
        <fullName evidence="2">Uncharacterized protein</fullName>
    </submittedName>
</protein>
<keyword evidence="3" id="KW-1185">Reference proteome</keyword>
<organism evidence="2 3">
    <name type="scientific">Strongylocentrotus purpuratus</name>
    <name type="common">Purple sea urchin</name>
    <dbReference type="NCBI Taxonomy" id="7668"/>
    <lineage>
        <taxon>Eukaryota</taxon>
        <taxon>Metazoa</taxon>
        <taxon>Echinodermata</taxon>
        <taxon>Eleutherozoa</taxon>
        <taxon>Echinozoa</taxon>
        <taxon>Echinoidea</taxon>
        <taxon>Euechinoidea</taxon>
        <taxon>Echinacea</taxon>
        <taxon>Camarodonta</taxon>
        <taxon>Echinidea</taxon>
        <taxon>Strongylocentrotidae</taxon>
        <taxon>Strongylocentrotus</taxon>
    </lineage>
</organism>
<dbReference type="EnsemblMetazoa" id="XM_011671219">
    <property type="protein sequence ID" value="XP_011669521"/>
    <property type="gene ID" value="LOC105440733"/>
</dbReference>
<dbReference type="Proteomes" id="UP000007110">
    <property type="component" value="Unassembled WGS sequence"/>
</dbReference>
<feature type="compositionally biased region" description="Basic and acidic residues" evidence="1">
    <location>
        <begin position="49"/>
        <end position="60"/>
    </location>
</feature>
<proteinExistence type="predicted"/>
<evidence type="ECO:0000256" key="1">
    <source>
        <dbReference type="SAM" id="MobiDB-lite"/>
    </source>
</evidence>
<evidence type="ECO:0000313" key="2">
    <source>
        <dbReference type="EnsemblMetazoa" id="XP_011669521"/>
    </source>
</evidence>
<dbReference type="GeneID" id="105440733"/>
<reference evidence="3" key="1">
    <citation type="submission" date="2015-02" db="EMBL/GenBank/DDBJ databases">
        <title>Genome sequencing for Strongylocentrotus purpuratus.</title>
        <authorList>
            <person name="Murali S."/>
            <person name="Liu Y."/>
            <person name="Vee V."/>
            <person name="English A."/>
            <person name="Wang M."/>
            <person name="Skinner E."/>
            <person name="Han Y."/>
            <person name="Muzny D.M."/>
            <person name="Worley K.C."/>
            <person name="Gibbs R.A."/>
        </authorList>
    </citation>
    <scope>NUCLEOTIDE SEQUENCE</scope>
</reference>
<evidence type="ECO:0000313" key="3">
    <source>
        <dbReference type="Proteomes" id="UP000007110"/>
    </source>
</evidence>
<dbReference type="InParanoid" id="A0A7M7HF23"/>
<sequence length="434" mass="48499">MLDQIEAIQSPGTMKRDTTTNGTDRSSPHGPETWQYSEFDPPYLQTIETDGHPSEKPESRCHSLIYGNREMRESPSPMNAGDDLSIKEPLEIESFPKHPPAVVHQKLDDGNPLSDHGTSSNTVWEIRNKLRTAVYRCPSILALVQTFLQVSIALAIILAGSPVLVAGSGITERVTLQAGKPGVVPFHLPLSPIGTPQTVPYYTLRFESQPRPFCINGEADIKGFKNSSQLRRFTTSVTGLDTSPCVNLMIDNVDSLDEDGYLLTAVWHSFENVRYETMKKEIDVQFPPGPAKCFITLSKNVDYPYEIHCRATTGSATTTLSCYQNDRKIDIRGDITDNGLITSGIFWLLDYTHFSCCSHDVTLHVNVSTCNDFEWPPIKETTRQAVNTVPTSVTTPTPQIESHTESGACRQFMLPSLWHFTYLFINLLDFVTMY</sequence>
<dbReference type="OMA" id="THIKYHA"/>